<organism evidence="2 3">
    <name type="scientific">Tribolium castaneum</name>
    <name type="common">Red flour beetle</name>
    <dbReference type="NCBI Taxonomy" id="7070"/>
    <lineage>
        <taxon>Eukaryota</taxon>
        <taxon>Metazoa</taxon>
        <taxon>Ecdysozoa</taxon>
        <taxon>Arthropoda</taxon>
        <taxon>Hexapoda</taxon>
        <taxon>Insecta</taxon>
        <taxon>Pterygota</taxon>
        <taxon>Neoptera</taxon>
        <taxon>Endopterygota</taxon>
        <taxon>Coleoptera</taxon>
        <taxon>Polyphaga</taxon>
        <taxon>Cucujiformia</taxon>
        <taxon>Tenebrionidae</taxon>
        <taxon>Tenebrionidae incertae sedis</taxon>
        <taxon>Tribolium</taxon>
    </lineage>
</organism>
<dbReference type="EMBL" id="KQ971338">
    <property type="protein sequence ID" value="EFA01665.1"/>
    <property type="molecule type" value="Genomic_DNA"/>
</dbReference>
<proteinExistence type="predicted"/>
<dbReference type="HOGENOM" id="CLU_2815728_0_0_1"/>
<feature type="signal peptide" evidence="1">
    <location>
        <begin position="1"/>
        <end position="21"/>
    </location>
</feature>
<evidence type="ECO:0000313" key="2">
    <source>
        <dbReference type="EMBL" id="EFA01665.1"/>
    </source>
</evidence>
<evidence type="ECO:0000313" key="3">
    <source>
        <dbReference type="Proteomes" id="UP000007266"/>
    </source>
</evidence>
<evidence type="ECO:0000256" key="1">
    <source>
        <dbReference type="SAM" id="SignalP"/>
    </source>
</evidence>
<dbReference type="AlphaFoldDB" id="D2A0M1"/>
<keyword evidence="1" id="KW-0732">Signal</keyword>
<name>D2A0M1_TRICA</name>
<keyword evidence="3" id="KW-1185">Reference proteome</keyword>
<dbReference type="Proteomes" id="UP000007266">
    <property type="component" value="Linkage group 4"/>
</dbReference>
<reference evidence="2 3" key="2">
    <citation type="journal article" date="2010" name="Nucleic Acids Res.">
        <title>BeetleBase in 2010: revisions to provide comprehensive genomic information for Tribolium castaneum.</title>
        <authorList>
            <person name="Kim H.S."/>
            <person name="Murphy T."/>
            <person name="Xia J."/>
            <person name="Caragea D."/>
            <person name="Park Y."/>
            <person name="Beeman R.W."/>
            <person name="Lorenzen M.D."/>
            <person name="Butcher S."/>
            <person name="Manak J.R."/>
            <person name="Brown S.J."/>
        </authorList>
    </citation>
    <scope>GENOME REANNOTATION</scope>
    <source>
        <strain evidence="2 3">Georgia GA2</strain>
    </source>
</reference>
<protein>
    <submittedName>
        <fullName evidence="2">Uncharacterized protein</fullName>
    </submittedName>
</protein>
<dbReference type="InParanoid" id="D2A0M1"/>
<reference evidence="2 3" key="1">
    <citation type="journal article" date="2008" name="Nature">
        <title>The genome of the model beetle and pest Tribolium castaneum.</title>
        <authorList>
            <consortium name="Tribolium Genome Sequencing Consortium"/>
            <person name="Richards S."/>
            <person name="Gibbs R.A."/>
            <person name="Weinstock G.M."/>
            <person name="Brown S.J."/>
            <person name="Denell R."/>
            <person name="Beeman R.W."/>
            <person name="Gibbs R."/>
            <person name="Beeman R.W."/>
            <person name="Brown S.J."/>
            <person name="Bucher G."/>
            <person name="Friedrich M."/>
            <person name="Grimmelikhuijzen C.J."/>
            <person name="Klingler M."/>
            <person name="Lorenzen M."/>
            <person name="Richards S."/>
            <person name="Roth S."/>
            <person name="Schroder R."/>
            <person name="Tautz D."/>
            <person name="Zdobnov E.M."/>
            <person name="Muzny D."/>
            <person name="Gibbs R.A."/>
            <person name="Weinstock G.M."/>
            <person name="Attaway T."/>
            <person name="Bell S."/>
            <person name="Buhay C.J."/>
            <person name="Chandrabose M.N."/>
            <person name="Chavez D."/>
            <person name="Clerk-Blankenburg K.P."/>
            <person name="Cree A."/>
            <person name="Dao M."/>
            <person name="Davis C."/>
            <person name="Chacko J."/>
            <person name="Dinh H."/>
            <person name="Dugan-Rocha S."/>
            <person name="Fowler G."/>
            <person name="Garner T.T."/>
            <person name="Garnes J."/>
            <person name="Gnirke A."/>
            <person name="Hawes A."/>
            <person name="Hernandez J."/>
            <person name="Hines S."/>
            <person name="Holder M."/>
            <person name="Hume J."/>
            <person name="Jhangiani S.N."/>
            <person name="Joshi V."/>
            <person name="Khan Z.M."/>
            <person name="Jackson L."/>
            <person name="Kovar C."/>
            <person name="Kowis A."/>
            <person name="Lee S."/>
            <person name="Lewis L.R."/>
            <person name="Margolis J."/>
            <person name="Morgan M."/>
            <person name="Nazareth L.V."/>
            <person name="Nguyen N."/>
            <person name="Okwuonu G."/>
            <person name="Parker D."/>
            <person name="Richards S."/>
            <person name="Ruiz S.J."/>
            <person name="Santibanez J."/>
            <person name="Savard J."/>
            <person name="Scherer S.E."/>
            <person name="Schneider B."/>
            <person name="Sodergren E."/>
            <person name="Tautz D."/>
            <person name="Vattahil S."/>
            <person name="Villasana D."/>
            <person name="White C.S."/>
            <person name="Wright R."/>
            <person name="Park Y."/>
            <person name="Beeman R.W."/>
            <person name="Lord J."/>
            <person name="Oppert B."/>
            <person name="Lorenzen M."/>
            <person name="Brown S."/>
            <person name="Wang L."/>
            <person name="Savard J."/>
            <person name="Tautz D."/>
            <person name="Richards S."/>
            <person name="Weinstock G."/>
            <person name="Gibbs R.A."/>
            <person name="Liu Y."/>
            <person name="Worley K."/>
            <person name="Weinstock G."/>
            <person name="Elsik C.G."/>
            <person name="Reese J.T."/>
            <person name="Elhaik E."/>
            <person name="Landan G."/>
            <person name="Graur D."/>
            <person name="Arensburger P."/>
            <person name="Atkinson P."/>
            <person name="Beeman R.W."/>
            <person name="Beidler J."/>
            <person name="Brown S.J."/>
            <person name="Demuth J.P."/>
            <person name="Drury D.W."/>
            <person name="Du Y.Z."/>
            <person name="Fujiwara H."/>
            <person name="Lorenzen M."/>
            <person name="Maselli V."/>
            <person name="Osanai M."/>
            <person name="Park Y."/>
            <person name="Robertson H.M."/>
            <person name="Tu Z."/>
            <person name="Wang J.J."/>
            <person name="Wang S."/>
            <person name="Richards S."/>
            <person name="Song H."/>
            <person name="Zhang L."/>
            <person name="Sodergren E."/>
            <person name="Werner D."/>
            <person name="Stanke M."/>
            <person name="Morgenstern B."/>
            <person name="Solovyev V."/>
            <person name="Kosarev P."/>
            <person name="Brown G."/>
            <person name="Chen H.C."/>
            <person name="Ermolaeva O."/>
            <person name="Hlavina W."/>
            <person name="Kapustin Y."/>
            <person name="Kiryutin B."/>
            <person name="Kitts P."/>
            <person name="Maglott D."/>
            <person name="Pruitt K."/>
            <person name="Sapojnikov V."/>
            <person name="Souvorov A."/>
            <person name="Mackey A.J."/>
            <person name="Waterhouse R.M."/>
            <person name="Wyder S."/>
            <person name="Zdobnov E.M."/>
            <person name="Zdobnov E.M."/>
            <person name="Wyder S."/>
            <person name="Kriventseva E.V."/>
            <person name="Kadowaki T."/>
            <person name="Bork P."/>
            <person name="Aranda M."/>
            <person name="Bao R."/>
            <person name="Beermann A."/>
            <person name="Berns N."/>
            <person name="Bolognesi R."/>
            <person name="Bonneton F."/>
            <person name="Bopp D."/>
            <person name="Brown S.J."/>
            <person name="Bucher G."/>
            <person name="Butts T."/>
            <person name="Chaumot A."/>
            <person name="Denell R.E."/>
            <person name="Ferrier D.E."/>
            <person name="Friedrich M."/>
            <person name="Gordon C.M."/>
            <person name="Jindra M."/>
            <person name="Klingler M."/>
            <person name="Lan Q."/>
            <person name="Lattorff H.M."/>
            <person name="Laudet V."/>
            <person name="von Levetsow C."/>
            <person name="Liu Z."/>
            <person name="Lutz R."/>
            <person name="Lynch J.A."/>
            <person name="da Fonseca R.N."/>
            <person name="Posnien N."/>
            <person name="Reuter R."/>
            <person name="Roth S."/>
            <person name="Savard J."/>
            <person name="Schinko J.B."/>
            <person name="Schmitt C."/>
            <person name="Schoppmeier M."/>
            <person name="Schroder R."/>
            <person name="Shippy T.D."/>
            <person name="Simonnet F."/>
            <person name="Marques-Souza H."/>
            <person name="Tautz D."/>
            <person name="Tomoyasu Y."/>
            <person name="Trauner J."/>
            <person name="Van der Zee M."/>
            <person name="Vervoort M."/>
            <person name="Wittkopp N."/>
            <person name="Wimmer E.A."/>
            <person name="Yang X."/>
            <person name="Jones A.K."/>
            <person name="Sattelle D.B."/>
            <person name="Ebert P.R."/>
            <person name="Nelson D."/>
            <person name="Scott J.G."/>
            <person name="Beeman R.W."/>
            <person name="Muthukrishnan S."/>
            <person name="Kramer K.J."/>
            <person name="Arakane Y."/>
            <person name="Beeman R.W."/>
            <person name="Zhu Q."/>
            <person name="Hogenkamp D."/>
            <person name="Dixit R."/>
            <person name="Oppert B."/>
            <person name="Jiang H."/>
            <person name="Zou Z."/>
            <person name="Marshall J."/>
            <person name="Elpidina E."/>
            <person name="Vinokurov K."/>
            <person name="Oppert C."/>
            <person name="Zou Z."/>
            <person name="Evans J."/>
            <person name="Lu Z."/>
            <person name="Zhao P."/>
            <person name="Sumathipala N."/>
            <person name="Altincicek B."/>
            <person name="Vilcinskas A."/>
            <person name="Williams M."/>
            <person name="Hultmark D."/>
            <person name="Hetru C."/>
            <person name="Jiang H."/>
            <person name="Grimmelikhuijzen C.J."/>
            <person name="Hauser F."/>
            <person name="Cazzamali G."/>
            <person name="Williamson M."/>
            <person name="Park Y."/>
            <person name="Li B."/>
            <person name="Tanaka Y."/>
            <person name="Predel R."/>
            <person name="Neupert S."/>
            <person name="Schachtner J."/>
            <person name="Verleyen P."/>
            <person name="Raible F."/>
            <person name="Bork P."/>
            <person name="Friedrich M."/>
            <person name="Walden K.K."/>
            <person name="Robertson H.M."/>
            <person name="Angeli S."/>
            <person name="Foret S."/>
            <person name="Bucher G."/>
            <person name="Schuetz S."/>
            <person name="Maleszka R."/>
            <person name="Wimmer E.A."/>
            <person name="Beeman R.W."/>
            <person name="Lorenzen M."/>
            <person name="Tomoyasu Y."/>
            <person name="Miller S.C."/>
            <person name="Grossmann D."/>
            <person name="Bucher G."/>
        </authorList>
    </citation>
    <scope>NUCLEOTIDE SEQUENCE [LARGE SCALE GENOMIC DNA]</scope>
    <source>
        <strain evidence="2 3">Georgia GA2</strain>
    </source>
</reference>
<accession>D2A0M1</accession>
<feature type="chain" id="PRO_5003028675" evidence="1">
    <location>
        <begin position="22"/>
        <end position="67"/>
    </location>
</feature>
<gene>
    <name evidence="2" type="primary">AUGUSTUS-3.0.2_07237</name>
    <name evidence="2" type="ORF">TcasGA2_TC007237</name>
</gene>
<sequence length="67" mass="7640">MKFHISVALLAIILLISEISAKPAPNFVFGIPGAYFGWWNWGYYPYTHVAYAYPDDGVKVTWSSWVI</sequence>